<feature type="transmembrane region" description="Helical" evidence="4">
    <location>
        <begin position="292"/>
        <end position="312"/>
    </location>
</feature>
<dbReference type="PANTHER" id="PTHR11360:SF284">
    <property type="entry name" value="EG:103B4.3 PROTEIN-RELATED"/>
    <property type="match status" value="1"/>
</dbReference>
<keyword evidence="2 4" id="KW-1133">Transmembrane helix</keyword>
<evidence type="ECO:0000256" key="1">
    <source>
        <dbReference type="ARBA" id="ARBA00022692"/>
    </source>
</evidence>
<dbReference type="Proteomes" id="UP000297737">
    <property type="component" value="Unassembled WGS sequence"/>
</dbReference>
<feature type="transmembrane region" description="Helical" evidence="4">
    <location>
        <begin position="112"/>
        <end position="134"/>
    </location>
</feature>
<keyword evidence="3 4" id="KW-0472">Membrane</keyword>
<accession>A0A4Y9EQC0</accession>
<feature type="transmembrane region" description="Helical" evidence="4">
    <location>
        <begin position="413"/>
        <end position="432"/>
    </location>
</feature>
<evidence type="ECO:0000313" key="6">
    <source>
        <dbReference type="EMBL" id="TFU05796.1"/>
    </source>
</evidence>
<dbReference type="Gene3D" id="1.20.1250.20">
    <property type="entry name" value="MFS general substrate transporter like domains"/>
    <property type="match status" value="1"/>
</dbReference>
<dbReference type="InterPro" id="IPR050327">
    <property type="entry name" value="Proton-linked_MCT"/>
</dbReference>
<comment type="caution">
    <text evidence="6">The sequence shown here is derived from an EMBL/GenBank/DDBJ whole genome shotgun (WGS) entry which is preliminary data.</text>
</comment>
<dbReference type="PROSITE" id="PS50850">
    <property type="entry name" value="MFS"/>
    <property type="match status" value="1"/>
</dbReference>
<dbReference type="OrthoDB" id="9796632at2"/>
<dbReference type="AlphaFoldDB" id="A0A4Y9EQC0"/>
<dbReference type="GO" id="GO:0022857">
    <property type="term" value="F:transmembrane transporter activity"/>
    <property type="evidence" value="ECO:0007669"/>
    <property type="project" value="InterPro"/>
</dbReference>
<evidence type="ECO:0000256" key="3">
    <source>
        <dbReference type="ARBA" id="ARBA00023136"/>
    </source>
</evidence>
<feature type="transmembrane region" description="Helical" evidence="4">
    <location>
        <begin position="259"/>
        <end position="280"/>
    </location>
</feature>
<feature type="transmembrane region" description="Helical" evidence="4">
    <location>
        <begin position="21"/>
        <end position="38"/>
    </location>
</feature>
<evidence type="ECO:0000313" key="7">
    <source>
        <dbReference type="Proteomes" id="UP000297737"/>
    </source>
</evidence>
<feature type="transmembrane region" description="Helical" evidence="4">
    <location>
        <begin position="381"/>
        <end position="401"/>
    </location>
</feature>
<sequence length="439" mass="45424">MASEQAVARTGRAEWRRGWRVVAASAAAIGTGAALYQYVSSLFVVPVQHAFGWSRGEIATGAALGLIGSLTAPLVGYLADRWGVRRVTPVSIVALALAFVGMSLMNGSYWQFVLYSFAIGLAAPGTTGLVYTRIVNGWFDHAKGQALGVMASGVSLGALLLTPVVGWAIENWGFRGGYLALAVLTLGIGLPAVLIGVRPAPTDVVPADLEAAEDAAVESVTEGVPAGLATPELVETTKALSAVARTSVTWRAALRTRGFWLLALAMVLINAPTTGILTQLDPLLSGKGIEAGSIALYIALYSVSVLFGRIGVGMLFDRISAKHVAAVVALGGAGGALLLTAPAPNAFIPLAIVLVGLLQGSETDVLAWFVSRLFGQAHYSAIYGALVLASLLGTAGGVVGFGRLYDYSQNYDIALVGAAAMLAGSAFTYLLLPRIRLPD</sequence>
<feature type="transmembrane region" description="Helical" evidence="4">
    <location>
        <begin position="86"/>
        <end position="106"/>
    </location>
</feature>
<keyword evidence="1 4" id="KW-0812">Transmembrane</keyword>
<name>A0A4Y9EQC0_9SPHN</name>
<feature type="domain" description="Major facilitator superfamily (MFS) profile" evidence="5">
    <location>
        <begin position="20"/>
        <end position="436"/>
    </location>
</feature>
<dbReference type="InterPro" id="IPR020846">
    <property type="entry name" value="MFS_dom"/>
</dbReference>
<evidence type="ECO:0000259" key="5">
    <source>
        <dbReference type="PROSITE" id="PS50850"/>
    </source>
</evidence>
<dbReference type="InterPro" id="IPR036259">
    <property type="entry name" value="MFS_trans_sf"/>
</dbReference>
<dbReference type="RefSeq" id="WP_135244521.1">
    <property type="nucleotide sequence ID" value="NZ_SIHO01000001.1"/>
</dbReference>
<dbReference type="PANTHER" id="PTHR11360">
    <property type="entry name" value="MONOCARBOXYLATE TRANSPORTER"/>
    <property type="match status" value="1"/>
</dbReference>
<feature type="transmembrane region" description="Helical" evidence="4">
    <location>
        <begin position="324"/>
        <end position="341"/>
    </location>
</feature>
<feature type="transmembrane region" description="Helical" evidence="4">
    <location>
        <begin position="175"/>
        <end position="197"/>
    </location>
</feature>
<keyword evidence="7" id="KW-1185">Reference proteome</keyword>
<dbReference type="InterPro" id="IPR011701">
    <property type="entry name" value="MFS"/>
</dbReference>
<protein>
    <submittedName>
        <fullName evidence="6">MFS transporter</fullName>
    </submittedName>
</protein>
<feature type="transmembrane region" description="Helical" evidence="4">
    <location>
        <begin position="58"/>
        <end position="79"/>
    </location>
</feature>
<proteinExistence type="predicted"/>
<feature type="transmembrane region" description="Helical" evidence="4">
    <location>
        <begin position="146"/>
        <end position="169"/>
    </location>
</feature>
<gene>
    <name evidence="6" type="ORF">EUV02_01870</name>
</gene>
<organism evidence="6 7">
    <name type="scientific">Glacieibacterium arshaanense</name>
    <dbReference type="NCBI Taxonomy" id="2511025"/>
    <lineage>
        <taxon>Bacteria</taxon>
        <taxon>Pseudomonadati</taxon>
        <taxon>Pseudomonadota</taxon>
        <taxon>Alphaproteobacteria</taxon>
        <taxon>Sphingomonadales</taxon>
        <taxon>Sphingosinicellaceae</taxon>
        <taxon>Glacieibacterium</taxon>
    </lineage>
</organism>
<reference evidence="6 7" key="1">
    <citation type="submission" date="2019-02" db="EMBL/GenBank/DDBJ databases">
        <title>Polymorphobacter sp. isolated from the lake at the Tibet of China.</title>
        <authorList>
            <person name="Li A."/>
        </authorList>
    </citation>
    <scope>NUCLEOTIDE SEQUENCE [LARGE SCALE GENOMIC DNA]</scope>
    <source>
        <strain evidence="6 7">DJ1R-1</strain>
    </source>
</reference>
<evidence type="ECO:0000256" key="4">
    <source>
        <dbReference type="SAM" id="Phobius"/>
    </source>
</evidence>
<dbReference type="Pfam" id="PF07690">
    <property type="entry name" value="MFS_1"/>
    <property type="match status" value="1"/>
</dbReference>
<evidence type="ECO:0000256" key="2">
    <source>
        <dbReference type="ARBA" id="ARBA00022989"/>
    </source>
</evidence>
<dbReference type="SUPFAM" id="SSF103473">
    <property type="entry name" value="MFS general substrate transporter"/>
    <property type="match status" value="1"/>
</dbReference>
<dbReference type="EMBL" id="SIHO01000001">
    <property type="protein sequence ID" value="TFU05796.1"/>
    <property type="molecule type" value="Genomic_DNA"/>
</dbReference>